<organism evidence="1 2">
    <name type="scientific">Clostridium kluyveri</name>
    <dbReference type="NCBI Taxonomy" id="1534"/>
    <lineage>
        <taxon>Bacteria</taxon>
        <taxon>Bacillati</taxon>
        <taxon>Bacillota</taxon>
        <taxon>Clostridia</taxon>
        <taxon>Eubacteriales</taxon>
        <taxon>Clostridiaceae</taxon>
        <taxon>Clostridium</taxon>
    </lineage>
</organism>
<evidence type="ECO:0000313" key="1">
    <source>
        <dbReference type="EMBL" id="APM38299.1"/>
    </source>
</evidence>
<dbReference type="AlphaFoldDB" id="A0A1L5F5L7"/>
<proteinExistence type="predicted"/>
<gene>
    <name evidence="1" type="ORF">BS101_05870</name>
</gene>
<sequence length="92" mass="10607">MTNARSLILKSFKPVAKSQNSDMRIFLILLWDFLDYILLQYMKECKNTINIQLYATSPKEEATVFVPKSKSLMGVDVDLSTYTRILSGKMSY</sequence>
<accession>A0A1L5F5L7</accession>
<name>A0A1L5F5L7_CLOKL</name>
<evidence type="ECO:0000313" key="2">
    <source>
        <dbReference type="Proteomes" id="UP000184604"/>
    </source>
</evidence>
<protein>
    <submittedName>
        <fullName evidence="1">Uncharacterized protein</fullName>
    </submittedName>
</protein>
<dbReference type="Proteomes" id="UP000184604">
    <property type="component" value="Chromosome"/>
</dbReference>
<dbReference type="EMBL" id="CP018335">
    <property type="protein sequence ID" value="APM38299.1"/>
    <property type="molecule type" value="Genomic_DNA"/>
</dbReference>
<reference evidence="1 2" key="1">
    <citation type="submission" date="2016-12" db="EMBL/GenBank/DDBJ databases">
        <title>Complete genome sequence of Clostridium kluyveri JZZ isolated from the pit mud of a Chinese flavor liquor-making factory.</title>
        <authorList>
            <person name="Wang Y."/>
        </authorList>
    </citation>
    <scope>NUCLEOTIDE SEQUENCE [LARGE SCALE GENOMIC DNA]</scope>
    <source>
        <strain evidence="1 2">JZZ</strain>
    </source>
</reference>